<feature type="domain" description="Flavodoxin-like fold" evidence="1">
    <location>
        <begin position="1"/>
        <end position="156"/>
    </location>
</feature>
<dbReference type="PANTHER" id="PTHR43741:SF4">
    <property type="entry name" value="FMN-DEPENDENT NADH:QUINONE OXIDOREDUCTASE"/>
    <property type="match status" value="1"/>
</dbReference>
<dbReference type="OrthoDB" id="9787136at2"/>
<name>A0A1I4A7F9_9GAMM</name>
<dbReference type="PANTHER" id="PTHR43741">
    <property type="entry name" value="FMN-DEPENDENT NADH-AZOREDUCTASE 1"/>
    <property type="match status" value="1"/>
</dbReference>
<reference evidence="3" key="1">
    <citation type="submission" date="2016-10" db="EMBL/GenBank/DDBJ databases">
        <authorList>
            <person name="Varghese N."/>
            <person name="Submissions S."/>
        </authorList>
    </citation>
    <scope>NUCLEOTIDE SEQUENCE [LARGE SCALE GENOMIC DNA]</scope>
    <source>
        <strain evidence="3">DSM 11578</strain>
    </source>
</reference>
<dbReference type="InterPro" id="IPR003680">
    <property type="entry name" value="Flavodoxin_fold"/>
</dbReference>
<dbReference type="AlphaFoldDB" id="A0A1I4A7F9"/>
<keyword evidence="3" id="KW-1185">Reference proteome</keyword>
<gene>
    <name evidence="2" type="ORF">SAMN04488079_11366</name>
</gene>
<proteinExistence type="predicted"/>
<protein>
    <submittedName>
        <fullName evidence="2">FMN-dependent NADH-azoreductase</fullName>
    </submittedName>
</protein>
<dbReference type="InterPro" id="IPR029039">
    <property type="entry name" value="Flavoprotein-like_sf"/>
</dbReference>
<sequence length="163" mass="18134">MNILLIRASNRELSISNQLADMILQTYQKTYHAETNVQILNAYDLPHIDTDYAESLRSRHNDDAMSASLVLSDTLIEQLRSADVLIIATPMHNFTIPSCLKAWVDHVVRIGKTFTATSEGKIGTLADRPVYIAISAGGLLDGNQPDFLQNYLKQYLKPSASAR</sequence>
<dbReference type="EMBL" id="FOSH01000013">
    <property type="protein sequence ID" value="SFK52298.1"/>
    <property type="molecule type" value="Genomic_DNA"/>
</dbReference>
<dbReference type="Proteomes" id="UP000198924">
    <property type="component" value="Unassembled WGS sequence"/>
</dbReference>
<accession>A0A1I4A7F9</accession>
<dbReference type="STRING" id="45496.SAMN04488079_11366"/>
<dbReference type="Pfam" id="PF02525">
    <property type="entry name" value="Flavodoxin_2"/>
    <property type="match status" value="1"/>
</dbReference>
<evidence type="ECO:0000313" key="3">
    <source>
        <dbReference type="Proteomes" id="UP000198924"/>
    </source>
</evidence>
<dbReference type="Gene3D" id="3.40.50.360">
    <property type="match status" value="1"/>
</dbReference>
<evidence type="ECO:0000259" key="1">
    <source>
        <dbReference type="Pfam" id="PF02525"/>
    </source>
</evidence>
<dbReference type="RefSeq" id="WP_091714716.1">
    <property type="nucleotide sequence ID" value="NZ_FOSH01000013.1"/>
</dbReference>
<organism evidence="2 3">
    <name type="scientific">Methylophaga sulfidovorans</name>
    <dbReference type="NCBI Taxonomy" id="45496"/>
    <lineage>
        <taxon>Bacteria</taxon>
        <taxon>Pseudomonadati</taxon>
        <taxon>Pseudomonadota</taxon>
        <taxon>Gammaproteobacteria</taxon>
        <taxon>Thiotrichales</taxon>
        <taxon>Piscirickettsiaceae</taxon>
        <taxon>Methylophaga</taxon>
    </lineage>
</organism>
<evidence type="ECO:0000313" key="2">
    <source>
        <dbReference type="EMBL" id="SFK52298.1"/>
    </source>
</evidence>
<dbReference type="InterPro" id="IPR050104">
    <property type="entry name" value="FMN-dep_NADH:Q_OxRdtase_AzoR1"/>
</dbReference>
<dbReference type="SUPFAM" id="SSF52218">
    <property type="entry name" value="Flavoproteins"/>
    <property type="match status" value="1"/>
</dbReference>